<keyword evidence="1" id="KW-0732">Signal</keyword>
<accession>A0ABP0TMF5</accession>
<gene>
    <name evidence="2" type="ORF">CSSPTR1EN2_LOCUS5316</name>
</gene>
<evidence type="ECO:0000313" key="3">
    <source>
        <dbReference type="Proteomes" id="UP001497512"/>
    </source>
</evidence>
<name>A0ABP0TMF5_9BRYO</name>
<proteinExistence type="predicted"/>
<organism evidence="2 3">
    <name type="scientific">Sphagnum troendelagicum</name>
    <dbReference type="NCBI Taxonomy" id="128251"/>
    <lineage>
        <taxon>Eukaryota</taxon>
        <taxon>Viridiplantae</taxon>
        <taxon>Streptophyta</taxon>
        <taxon>Embryophyta</taxon>
        <taxon>Bryophyta</taxon>
        <taxon>Sphagnophytina</taxon>
        <taxon>Sphagnopsida</taxon>
        <taxon>Sphagnales</taxon>
        <taxon>Sphagnaceae</taxon>
        <taxon>Sphagnum</taxon>
    </lineage>
</organism>
<evidence type="ECO:0000256" key="1">
    <source>
        <dbReference type="SAM" id="SignalP"/>
    </source>
</evidence>
<sequence>MLKSLQRIRVLLTLSALQVLLCLADTFPELQSKFAGRKYLPSRIQMETDQVEELRSVHFSVPTEADHHFVIFGHLQFLSEDWSTKDCMLEISVEIEDHVWRQQLQPMSYAFQVPMDAFGGMFGVVCVHDLGETDCMNSRWQRFFSVQDSGAQQLDATIDANCTKMLHSANGLDRGTGTEPLALLFQQSTSMKFCSPHMISEEGICSIRADLELFPVQQYVSIKETEDLYRTTFPMSSPCRGILYLGAFQDRSHRSCEHLVFGVFCLQRWHLIWIISLFLMIESSIAVMRSFEMINSQPSDQSCLPTEQNSGDELFSWQLHISCSSPGRSLWGHSSSSKQGSSVILSGKECFPDAWRSAEYHLLTATDAPIIGSCFYFNCTGQYSAVGKLVVAPSGRWTRNSGGRLTRHLDPYDSCMH</sequence>
<feature type="chain" id="PRO_5045512134" evidence="1">
    <location>
        <begin position="25"/>
        <end position="417"/>
    </location>
</feature>
<dbReference type="Proteomes" id="UP001497512">
    <property type="component" value="Chromosome 12"/>
</dbReference>
<evidence type="ECO:0000313" key="2">
    <source>
        <dbReference type="EMBL" id="CAK9200197.1"/>
    </source>
</evidence>
<protein>
    <submittedName>
        <fullName evidence="2">Uncharacterized protein</fullName>
    </submittedName>
</protein>
<keyword evidence="3" id="KW-1185">Reference proteome</keyword>
<dbReference type="EMBL" id="OZ019904">
    <property type="protein sequence ID" value="CAK9200197.1"/>
    <property type="molecule type" value="Genomic_DNA"/>
</dbReference>
<reference evidence="2" key="1">
    <citation type="submission" date="2024-02" db="EMBL/GenBank/DDBJ databases">
        <authorList>
            <consortium name="ELIXIR-Norway"/>
            <consortium name="Elixir Norway"/>
        </authorList>
    </citation>
    <scope>NUCLEOTIDE SEQUENCE</scope>
</reference>
<feature type="signal peptide" evidence="1">
    <location>
        <begin position="1"/>
        <end position="24"/>
    </location>
</feature>